<dbReference type="GO" id="GO:0005375">
    <property type="term" value="F:copper ion transmembrane transporter activity"/>
    <property type="evidence" value="ECO:0007669"/>
    <property type="project" value="UniProtKB-UniRule"/>
</dbReference>
<dbReference type="RefSeq" id="XP_029217854.1">
    <property type="nucleotide sequence ID" value="XM_029366423.1"/>
</dbReference>
<reference evidence="6 7" key="1">
    <citation type="submission" date="2017-09" db="EMBL/GenBank/DDBJ databases">
        <title>Genome sequencing of Besnoitia besnoiti strain Bb-Ger1.</title>
        <authorList>
            <person name="Schares G."/>
            <person name="Venepally P."/>
            <person name="Lorenzi H.A."/>
        </authorList>
    </citation>
    <scope>NUCLEOTIDE SEQUENCE [LARGE SCALE GENOMIC DNA]</scope>
    <source>
        <strain evidence="6 7">Bb-Ger1</strain>
    </source>
</reference>
<keyword evidence="5" id="KW-0813">Transport</keyword>
<dbReference type="GeneID" id="40312988"/>
<dbReference type="Proteomes" id="UP000224006">
    <property type="component" value="Chromosome VII"/>
</dbReference>
<dbReference type="GO" id="GO:0005886">
    <property type="term" value="C:plasma membrane"/>
    <property type="evidence" value="ECO:0007669"/>
    <property type="project" value="TreeGrafter"/>
</dbReference>
<evidence type="ECO:0000256" key="2">
    <source>
        <dbReference type="ARBA" id="ARBA00022692"/>
    </source>
</evidence>
<feature type="transmembrane region" description="Helical" evidence="5">
    <location>
        <begin position="28"/>
        <end position="47"/>
    </location>
</feature>
<feature type="transmembrane region" description="Helical" evidence="5">
    <location>
        <begin position="277"/>
        <end position="296"/>
    </location>
</feature>
<protein>
    <recommendedName>
        <fullName evidence="5">Copper transport protein</fullName>
    </recommendedName>
</protein>
<dbReference type="InterPro" id="IPR007274">
    <property type="entry name" value="Cop_transporter"/>
</dbReference>
<keyword evidence="5" id="KW-0187">Copper transport</keyword>
<evidence type="ECO:0000256" key="1">
    <source>
        <dbReference type="ARBA" id="ARBA00004141"/>
    </source>
</evidence>
<dbReference type="PANTHER" id="PTHR12483">
    <property type="entry name" value="SOLUTE CARRIER FAMILY 31 COPPER TRANSPORTERS"/>
    <property type="match status" value="1"/>
</dbReference>
<evidence type="ECO:0000256" key="4">
    <source>
        <dbReference type="ARBA" id="ARBA00023136"/>
    </source>
</evidence>
<keyword evidence="5" id="KW-0186">Copper</keyword>
<evidence type="ECO:0000256" key="5">
    <source>
        <dbReference type="RuleBase" id="RU367022"/>
    </source>
</evidence>
<keyword evidence="5" id="KW-0406">Ion transport</keyword>
<dbReference type="EMBL" id="NWUJ01000008">
    <property type="protein sequence ID" value="PFH33845.1"/>
    <property type="molecule type" value="Genomic_DNA"/>
</dbReference>
<keyword evidence="3 5" id="KW-1133">Transmembrane helix</keyword>
<gene>
    <name evidence="6" type="ORF">BESB_080610</name>
</gene>
<accession>A0A2A9M780</accession>
<evidence type="ECO:0000313" key="6">
    <source>
        <dbReference type="EMBL" id="PFH33845.1"/>
    </source>
</evidence>
<keyword evidence="7" id="KW-1185">Reference proteome</keyword>
<dbReference type="KEGG" id="bbes:BESB_080610"/>
<proteinExistence type="inferred from homology"/>
<keyword evidence="2 5" id="KW-0812">Transmembrane</keyword>
<comment type="subcellular location">
    <subcellularLocation>
        <location evidence="1 5">Membrane</location>
        <topology evidence="1 5">Multi-pass membrane protein</topology>
    </subcellularLocation>
</comment>
<comment type="caution">
    <text evidence="6">The sequence shown here is derived from an EMBL/GenBank/DDBJ whole genome shotgun (WGS) entry which is preliminary data.</text>
</comment>
<evidence type="ECO:0000313" key="7">
    <source>
        <dbReference type="Proteomes" id="UP000224006"/>
    </source>
</evidence>
<dbReference type="PANTHER" id="PTHR12483:SF27">
    <property type="entry name" value="COPPER TRANSPORT PROTEIN CTR1"/>
    <property type="match status" value="1"/>
</dbReference>
<evidence type="ECO:0000256" key="3">
    <source>
        <dbReference type="ARBA" id="ARBA00022989"/>
    </source>
</evidence>
<dbReference type="AlphaFoldDB" id="A0A2A9M780"/>
<name>A0A2A9M780_BESBE</name>
<dbReference type="Pfam" id="PF04145">
    <property type="entry name" value="Ctr"/>
    <property type="match status" value="1"/>
</dbReference>
<keyword evidence="4 5" id="KW-0472">Membrane</keyword>
<dbReference type="VEuPathDB" id="ToxoDB:BESB_080610"/>
<organism evidence="6 7">
    <name type="scientific">Besnoitia besnoiti</name>
    <name type="common">Apicomplexan protozoan</name>
    <dbReference type="NCBI Taxonomy" id="94643"/>
    <lineage>
        <taxon>Eukaryota</taxon>
        <taxon>Sar</taxon>
        <taxon>Alveolata</taxon>
        <taxon>Apicomplexa</taxon>
        <taxon>Conoidasida</taxon>
        <taxon>Coccidia</taxon>
        <taxon>Eucoccidiorida</taxon>
        <taxon>Eimeriorina</taxon>
        <taxon>Sarcocystidae</taxon>
        <taxon>Besnoitia</taxon>
    </lineage>
</organism>
<sequence length="318" mass="34265">MDMQMTFYWGYRSTILFSWWQTHDAVDFYLAVCVIFGLCLVSAWLKLQCHKLEERRRLALVSPLPAADPLREPRPASSSAEDARIASSFSVPLICSDDGGAKRWSQALSGSRCAAPRLSAALRVEGGEDAREANAKRACCATQRGAEERTETTGYDACAEGLCEAGAEPAAGGRARDHGTCASACGCGREGPAARDALEHSIGSTFSPPTEGGGARGLRVERASHAWANGLTEGATETPAERVSKFAKTARRLFSTWLFACAIAAIDWSLMLVCMTFNAGLFLTVVAGVAAGRTVINSRMRNLWARPWQELLCSHDHS</sequence>
<comment type="similarity">
    <text evidence="5">Belongs to the copper transporter (Ctr) (TC 1.A.56) family. SLC31A subfamily.</text>
</comment>
<feature type="transmembrane region" description="Helical" evidence="5">
    <location>
        <begin position="253"/>
        <end position="271"/>
    </location>
</feature>
<dbReference type="OrthoDB" id="329282at2759"/>